<feature type="compositionally biased region" description="Acidic residues" evidence="1">
    <location>
        <begin position="91"/>
        <end position="102"/>
    </location>
</feature>
<sequence>MKEQANVFRTGKQLKRRIMGMQSTEEMIEELDREYEEMERVEQRDGQAEIEGKSKQIDENRKTKININPVVETRIYYQSSESSENNGSIGDSDEEEYESEDSSEMKRGANEKVKEIDVGLQLEKDSFGDLDMFEQSLMTQDKKGKRGKKKDRATGAGESRAGESRAGAGGVGR</sequence>
<feature type="region of interest" description="Disordered" evidence="1">
    <location>
        <begin position="76"/>
        <end position="173"/>
    </location>
</feature>
<evidence type="ECO:0000313" key="3">
    <source>
        <dbReference type="Proteomes" id="UP000188320"/>
    </source>
</evidence>
<evidence type="ECO:0000256" key="1">
    <source>
        <dbReference type="SAM" id="MobiDB-lite"/>
    </source>
</evidence>
<dbReference type="EMBL" id="LSSK01000107">
    <property type="protein sequence ID" value="OMH85162.1"/>
    <property type="molecule type" value="Genomic_DNA"/>
</dbReference>
<gene>
    <name evidence="2" type="ORF">AX774_g1305</name>
</gene>
<feature type="region of interest" description="Disordered" evidence="1">
    <location>
        <begin position="41"/>
        <end position="61"/>
    </location>
</feature>
<dbReference type="Proteomes" id="UP000188320">
    <property type="component" value="Unassembled WGS sequence"/>
</dbReference>
<evidence type="ECO:0000313" key="2">
    <source>
        <dbReference type="EMBL" id="OMH85162.1"/>
    </source>
</evidence>
<feature type="compositionally biased region" description="Basic and acidic residues" evidence="1">
    <location>
        <begin position="103"/>
        <end position="127"/>
    </location>
</feature>
<reference evidence="3" key="1">
    <citation type="submission" date="2017-01" db="EMBL/GenBank/DDBJ databases">
        <authorList>
            <person name="Wang Y."/>
            <person name="White M."/>
            <person name="Kvist S."/>
            <person name="Moncalvo J.-M."/>
        </authorList>
    </citation>
    <scope>NUCLEOTIDE SEQUENCE [LARGE SCALE GENOMIC DNA]</scope>
    <source>
        <strain evidence="3">COL-18-3</strain>
    </source>
</reference>
<protein>
    <submittedName>
        <fullName evidence="2">Uncharacterized protein</fullName>
    </submittedName>
</protein>
<dbReference type="AlphaFoldDB" id="A0A1R1PW70"/>
<feature type="compositionally biased region" description="Low complexity" evidence="1">
    <location>
        <begin position="76"/>
        <end position="90"/>
    </location>
</feature>
<keyword evidence="3" id="KW-1185">Reference proteome</keyword>
<proteinExistence type="predicted"/>
<organism evidence="2 3">
    <name type="scientific">Zancudomyces culisetae</name>
    <name type="common">Gut fungus</name>
    <name type="synonym">Smittium culisetae</name>
    <dbReference type="NCBI Taxonomy" id="1213189"/>
    <lineage>
        <taxon>Eukaryota</taxon>
        <taxon>Fungi</taxon>
        <taxon>Fungi incertae sedis</taxon>
        <taxon>Zoopagomycota</taxon>
        <taxon>Kickxellomycotina</taxon>
        <taxon>Harpellomycetes</taxon>
        <taxon>Harpellales</taxon>
        <taxon>Legeriomycetaceae</taxon>
        <taxon>Zancudomyces</taxon>
    </lineage>
</organism>
<name>A0A1R1PW70_ZANCU</name>
<accession>A0A1R1PW70</accession>
<comment type="caution">
    <text evidence="2">The sequence shown here is derived from an EMBL/GenBank/DDBJ whole genome shotgun (WGS) entry which is preliminary data.</text>
</comment>